<reference evidence="10 11" key="1">
    <citation type="journal article" date="2019" name="Sci. Data">
        <title>Hybrid genome assembly and annotation of Danionella translucida.</title>
        <authorList>
            <person name="Kadobianskyi M."/>
            <person name="Schulze L."/>
            <person name="Schuelke M."/>
            <person name="Judkewitz B."/>
        </authorList>
    </citation>
    <scope>NUCLEOTIDE SEQUENCE [LARGE SCALE GENOMIC DNA]</scope>
    <source>
        <strain evidence="10 11">Bolton</strain>
    </source>
</reference>
<feature type="coiled-coil region" evidence="7">
    <location>
        <begin position="1083"/>
        <end position="1140"/>
    </location>
</feature>
<dbReference type="GO" id="GO:0051015">
    <property type="term" value="F:actin filament binding"/>
    <property type="evidence" value="ECO:0007669"/>
    <property type="project" value="TreeGrafter"/>
</dbReference>
<keyword evidence="2" id="KW-0963">Cytoplasm</keyword>
<comment type="caution">
    <text evidence="10">The sequence shown here is derived from an EMBL/GenBank/DDBJ whole genome shotgun (WGS) entry which is preliminary data.</text>
</comment>
<dbReference type="SUPFAM" id="SSF57997">
    <property type="entry name" value="Tropomyosin"/>
    <property type="match status" value="1"/>
</dbReference>
<feature type="coiled-coil region" evidence="7">
    <location>
        <begin position="1209"/>
        <end position="1236"/>
    </location>
</feature>
<dbReference type="EMBL" id="SRMA01027102">
    <property type="protein sequence ID" value="TRY59816.1"/>
    <property type="molecule type" value="Genomic_DNA"/>
</dbReference>
<evidence type="ECO:0000313" key="11">
    <source>
        <dbReference type="Proteomes" id="UP000316079"/>
    </source>
</evidence>
<feature type="compositionally biased region" description="Basic and acidic residues" evidence="8">
    <location>
        <begin position="1267"/>
        <end position="1283"/>
    </location>
</feature>
<evidence type="ECO:0000259" key="9">
    <source>
        <dbReference type="PROSITE" id="PS50003"/>
    </source>
</evidence>
<feature type="region of interest" description="Disordered" evidence="8">
    <location>
        <begin position="457"/>
        <end position="481"/>
    </location>
</feature>
<protein>
    <recommendedName>
        <fullName evidence="9">PH domain-containing protein</fullName>
    </recommendedName>
</protein>
<keyword evidence="3" id="KW-0597">Phosphoprotein</keyword>
<dbReference type="Pfam" id="PF00169">
    <property type="entry name" value="PH"/>
    <property type="match status" value="1"/>
</dbReference>
<dbReference type="PANTHER" id="PTHR17271">
    <property type="entry name" value="PLECKSTRIN HOMOLOGY PH DOMAIN-CONTAINING PROTEIN"/>
    <property type="match status" value="1"/>
</dbReference>
<evidence type="ECO:0000256" key="7">
    <source>
        <dbReference type="SAM" id="Coils"/>
    </source>
</evidence>
<dbReference type="EMBL" id="SRMA01027102">
    <property type="protein sequence ID" value="TRY59817.1"/>
    <property type="molecule type" value="Genomic_DNA"/>
</dbReference>
<organism evidence="10 11">
    <name type="scientific">Danionella cerebrum</name>
    <dbReference type="NCBI Taxonomy" id="2873325"/>
    <lineage>
        <taxon>Eukaryota</taxon>
        <taxon>Metazoa</taxon>
        <taxon>Chordata</taxon>
        <taxon>Craniata</taxon>
        <taxon>Vertebrata</taxon>
        <taxon>Euteleostomi</taxon>
        <taxon>Actinopterygii</taxon>
        <taxon>Neopterygii</taxon>
        <taxon>Teleostei</taxon>
        <taxon>Ostariophysi</taxon>
        <taxon>Cypriniformes</taxon>
        <taxon>Danionidae</taxon>
        <taxon>Danioninae</taxon>
        <taxon>Danionella</taxon>
    </lineage>
</organism>
<feature type="coiled-coil region" evidence="7">
    <location>
        <begin position="363"/>
        <end position="429"/>
    </location>
</feature>
<evidence type="ECO:0000256" key="4">
    <source>
        <dbReference type="ARBA" id="ARBA00023054"/>
    </source>
</evidence>
<reference evidence="10" key="2">
    <citation type="submission" date="2019-04" db="EMBL/GenBank/DDBJ databases">
        <authorList>
            <person name="Kadobianskyi M."/>
            <person name="Schulze L."/>
            <person name="Schuelke M."/>
            <person name="Judkewitz B."/>
        </authorList>
    </citation>
    <scope>NUCLEOTIDE SEQUENCE</scope>
    <source>
        <strain evidence="10">Bolton</strain>
        <tissue evidence="10">Whole-body</tissue>
    </source>
</reference>
<evidence type="ECO:0000256" key="1">
    <source>
        <dbReference type="ARBA" id="ARBA00004245"/>
    </source>
</evidence>
<comment type="subcellular location">
    <subcellularLocation>
        <location evidence="1">Cytoplasm</location>
        <location evidence="1">Cytoskeleton</location>
    </subcellularLocation>
</comment>
<dbReference type="InterPro" id="IPR052223">
    <property type="entry name" value="Actin_Cytoskeleton_Reg"/>
</dbReference>
<evidence type="ECO:0000256" key="6">
    <source>
        <dbReference type="ARBA" id="ARBA00023212"/>
    </source>
</evidence>
<gene>
    <name evidence="10" type="ORF">DNTS_035243</name>
</gene>
<dbReference type="Proteomes" id="UP000316079">
    <property type="component" value="Unassembled WGS sequence"/>
</dbReference>
<evidence type="ECO:0000313" key="10">
    <source>
        <dbReference type="EMBL" id="TRY59816.1"/>
    </source>
</evidence>
<dbReference type="InterPro" id="IPR001849">
    <property type="entry name" value="PH_domain"/>
</dbReference>
<feature type="region of interest" description="Disordered" evidence="8">
    <location>
        <begin position="228"/>
        <end position="253"/>
    </location>
</feature>
<dbReference type="OrthoDB" id="9942268at2759"/>
<dbReference type="InterPro" id="IPR011993">
    <property type="entry name" value="PH-like_dom_sf"/>
</dbReference>
<dbReference type="SUPFAM" id="SSF50729">
    <property type="entry name" value="PH domain-like"/>
    <property type="match status" value="1"/>
</dbReference>
<feature type="coiled-coil region" evidence="7">
    <location>
        <begin position="915"/>
        <end position="1049"/>
    </location>
</feature>
<dbReference type="Gene3D" id="2.30.29.30">
    <property type="entry name" value="Pleckstrin-homology domain (PH domain)/Phosphotyrosine-binding domain (PTB)"/>
    <property type="match status" value="1"/>
</dbReference>
<keyword evidence="4 7" id="KW-0175">Coiled coil</keyword>
<evidence type="ECO:0000256" key="5">
    <source>
        <dbReference type="ARBA" id="ARBA00023203"/>
    </source>
</evidence>
<accession>A0A553N303</accession>
<keyword evidence="11" id="KW-1185">Reference proteome</keyword>
<evidence type="ECO:0000256" key="3">
    <source>
        <dbReference type="ARBA" id="ARBA00022553"/>
    </source>
</evidence>
<sequence length="1304" mass="149566">MSFLDVELPSSTSTTSTAQIVHKEVVNTSEDSVQTICSPDSPRAFTLSSVRSKSIERRQLEPTTTPDLLNFKKGWMSRLGEDGKWRKHWFVLTDQTLRFYRDTVAEEAADLDGEINLSTCYDVTDYPVQKNYGFQIHTKDGVLTLCAMTYGIRRNWVQAIIKNIHPAIAPDVTWYQEVPVIAHASAGISQCKTVLQEEVQRSRERARRRGGRYKTFDWAELTCKQKKSEASNDPSGWHWNHNSKSSVPPAPASSPVGHIKCFGSEALHVEYPPRLRLSQGRSLSIMCCDAPQTAVHSRTSPESISPDSLEVDTGHGHLLCDQSGELLKAEPNDAMQIDRSTSPLPVTFSSSSAQTEWQWDLELQSLQRQFKVLLEKNRTQEKDFKLTEAQLHTELSDSRECLQNAESRIQETEAQLREREVVVENLRGQLEEVTACMKVIRQTESLGLLQESQNWERRSFRNHHDQSEQRSNDLEEHSRQKEMVLQKVSAGETLDDLLRRCQELQNQLDESDSEVSRLQARLQTEETLYYDLEHDYERTCEEIQSLQGALLDYERNSEERFQTQLIQHQQELQKKESELQELLVKLATLGSSLEEAELKLRRAQTQPSEANEMLAEPQHCRQKELGAELAAQAGDSHRVISVIQALEQKLCDTEARLQELTVHVQHQQHLNAAPCKLNNCRFIHSSPENPEGQLFHNESFCSPSKNPVGILFSLEAKVLERIVKVFEHPRLHFLNKFSEIHAEVLRIGRYHEPGYSQIFMDSFAHDPLDAALSEGAIENLCVRAEIAYLLHSLHSSKEKQQSDSFSENCSTNIKIANGSMQRSKLADITPSELASYSNQMEEVDVGSHLNGTEAQLPCRKSLVAELQSQVQSLQNFSTKLRNEMSPGEMPSEVPADLLRAVMNQATLAYVACRLRSALQQKMTALCKQKEEAEFECLSMYQSMEATLQEQAKRYEQELSNERNAAAMIEQELVSAQTNAQRRTEEVERLQMEFEEKLQDLQKIHEKEMSCLHEYHKQNLSKAQAASDQSVETEQDVTALHNRIRELETKLTEDLSKKDVSQLDLETIKSTYEHGFCIMEESHQRVIEDMQRQHQREVERLKEDKERVLQEETNATIAEEQEQLQRELEVLSEQYSQKCLENIHLTRTIVTEREAMSSTLRENLQLRNHNQELNDCLNSELSLMHSRSNGEVKQSPSTEEKDVYQLEVNLRVKEYEIKCLKQEISSLKLELQAENKSFKDSEMTIPEFNHQTLSESSVSARKHSVTSDVRDSRTTPDVLKEHSEPIRHKCPKDGLTVMERMKLFE</sequence>
<evidence type="ECO:0000256" key="2">
    <source>
        <dbReference type="ARBA" id="ARBA00022490"/>
    </source>
</evidence>
<keyword evidence="6" id="KW-0206">Cytoskeleton</keyword>
<feature type="region of interest" description="Disordered" evidence="8">
    <location>
        <begin position="1248"/>
        <end position="1283"/>
    </location>
</feature>
<keyword evidence="5" id="KW-0009">Actin-binding</keyword>
<feature type="domain" description="PH" evidence="9">
    <location>
        <begin position="69"/>
        <end position="165"/>
    </location>
</feature>
<dbReference type="GO" id="GO:0015629">
    <property type="term" value="C:actin cytoskeleton"/>
    <property type="evidence" value="ECO:0007669"/>
    <property type="project" value="UniProtKB-ARBA"/>
</dbReference>
<feature type="coiled-coil region" evidence="7">
    <location>
        <begin position="487"/>
        <end position="606"/>
    </location>
</feature>
<dbReference type="PROSITE" id="PS50003">
    <property type="entry name" value="PH_DOMAIN"/>
    <property type="match status" value="1"/>
</dbReference>
<evidence type="ECO:0000256" key="8">
    <source>
        <dbReference type="SAM" id="MobiDB-lite"/>
    </source>
</evidence>
<feature type="compositionally biased region" description="Polar residues" evidence="8">
    <location>
        <begin position="1248"/>
        <end position="1258"/>
    </location>
</feature>
<dbReference type="PANTHER" id="PTHR17271:SF9">
    <property type="entry name" value="MYOSIN PHOSPHATASE RHO-INTERACTING PROTEIN"/>
    <property type="match status" value="1"/>
</dbReference>
<dbReference type="FunFam" id="2.30.29.30:FF:000133">
    <property type="entry name" value="myosin phosphatase Rho-interacting protein isoform X1"/>
    <property type="match status" value="1"/>
</dbReference>
<proteinExistence type="predicted"/>
<dbReference type="SMART" id="SM00233">
    <property type="entry name" value="PH"/>
    <property type="match status" value="1"/>
</dbReference>
<name>A0A553N303_9TELE</name>